<evidence type="ECO:0000313" key="1">
    <source>
        <dbReference type="EMBL" id="CAL5994812.1"/>
    </source>
</evidence>
<name>A0ABP1HJL3_9EUKA</name>
<gene>
    <name evidence="1" type="ORF">HINF_LOCUS13728</name>
</gene>
<reference evidence="1 2" key="1">
    <citation type="submission" date="2024-07" db="EMBL/GenBank/DDBJ databases">
        <authorList>
            <person name="Akdeniz Z."/>
        </authorList>
    </citation>
    <scope>NUCLEOTIDE SEQUENCE [LARGE SCALE GENOMIC DNA]</scope>
</reference>
<organism evidence="1 2">
    <name type="scientific">Hexamita inflata</name>
    <dbReference type="NCBI Taxonomy" id="28002"/>
    <lineage>
        <taxon>Eukaryota</taxon>
        <taxon>Metamonada</taxon>
        <taxon>Diplomonadida</taxon>
        <taxon>Hexamitidae</taxon>
        <taxon>Hexamitinae</taxon>
        <taxon>Hexamita</taxon>
    </lineage>
</organism>
<evidence type="ECO:0000313" key="2">
    <source>
        <dbReference type="Proteomes" id="UP001642409"/>
    </source>
</evidence>
<dbReference type="Proteomes" id="UP001642409">
    <property type="component" value="Unassembled WGS sequence"/>
</dbReference>
<protein>
    <submittedName>
        <fullName evidence="1">Hypothetical_protein</fullName>
    </submittedName>
</protein>
<sequence length="179" mass="20949">MDASLGASDISLRNINSVDTAIKGLSNFILVEVIYEQFEINTNIQQERLNMQLTQLNSQSASAYSKCYEIVCTESCLTCYRQRSQQFRQTRTQLRVDGIYRRPWLINFHSIVGKQTLQQGHCYKKRQKQLEIDKFGKDDCQKQQIWVPKQQRKGMTSNIINLLQPQTALYEKMSTCYYL</sequence>
<dbReference type="EMBL" id="CAXDID020000032">
    <property type="protein sequence ID" value="CAL5994812.1"/>
    <property type="molecule type" value="Genomic_DNA"/>
</dbReference>
<comment type="caution">
    <text evidence="1">The sequence shown here is derived from an EMBL/GenBank/DDBJ whole genome shotgun (WGS) entry which is preliminary data.</text>
</comment>
<accession>A0ABP1HJL3</accession>
<keyword evidence="2" id="KW-1185">Reference proteome</keyword>
<proteinExistence type="predicted"/>